<dbReference type="PANTHER" id="PTHR28026:SF9">
    <property type="entry name" value="2-HYDROXY-PALMITIC ACID DIOXYGENASE MPO1"/>
    <property type="match status" value="1"/>
</dbReference>
<dbReference type="PANTHER" id="PTHR28026">
    <property type="entry name" value="DUF962 DOMAIN PROTEIN (AFU_ORTHOLOGUE AFUA_8G05310)"/>
    <property type="match status" value="1"/>
</dbReference>
<dbReference type="EMBL" id="AUXZ01000128">
    <property type="protein sequence ID" value="KZN45631.1"/>
    <property type="molecule type" value="Genomic_DNA"/>
</dbReference>
<evidence type="ECO:0000313" key="2">
    <source>
        <dbReference type="EMBL" id="KZN45631.1"/>
    </source>
</evidence>
<dbReference type="Pfam" id="PF06127">
    <property type="entry name" value="Mpo1-like"/>
    <property type="match status" value="1"/>
</dbReference>
<reference evidence="2 3" key="1">
    <citation type="submission" date="2013-07" db="EMBL/GenBank/DDBJ databases">
        <title>Comparative Genomic and Metabolomic Analysis of Twelve Strains of Pseudoalteromonas luteoviolacea.</title>
        <authorList>
            <person name="Vynne N.G."/>
            <person name="Mansson M."/>
            <person name="Gram L."/>
        </authorList>
    </citation>
    <scope>NUCLEOTIDE SEQUENCE [LARGE SCALE GENOMIC DNA]</scope>
    <source>
        <strain evidence="2 3">H33</strain>
    </source>
</reference>
<dbReference type="InterPro" id="IPR009305">
    <property type="entry name" value="Mpo1-like"/>
</dbReference>
<organism evidence="2 3">
    <name type="scientific">Pseudoalteromonas luteoviolacea H33</name>
    <dbReference type="NCBI Taxonomy" id="1365251"/>
    <lineage>
        <taxon>Bacteria</taxon>
        <taxon>Pseudomonadati</taxon>
        <taxon>Pseudomonadota</taxon>
        <taxon>Gammaproteobacteria</taxon>
        <taxon>Alteromonadales</taxon>
        <taxon>Pseudoalteromonadaceae</taxon>
        <taxon>Pseudoalteromonas</taxon>
    </lineage>
</organism>
<dbReference type="PATRIC" id="fig|1365251.3.peg.4750"/>
<keyword evidence="1" id="KW-0812">Transmembrane</keyword>
<accession>A0A167AP38</accession>
<gene>
    <name evidence="2" type="ORF">N476_25345</name>
</gene>
<sequence>MSTEMKNLESHLVQYALYHRDNRNIRTHLFGVPLIVLSVILMTYVPLFDLNTVSITVSSVLIGLVSVYYLYLSFKLGVLMLILLSLGYVLAMFIYTQFLNFDIAAGVFYLCGASVFVLGWVIQFIGHYYEGKKPAFVDDLVGLLIGPLFVLVEVLFMFGLMKKLEEHIVAQAGPYRN</sequence>
<feature type="transmembrane region" description="Helical" evidence="1">
    <location>
        <begin position="141"/>
        <end position="161"/>
    </location>
</feature>
<dbReference type="Proteomes" id="UP000076503">
    <property type="component" value="Unassembled WGS sequence"/>
</dbReference>
<keyword evidence="1" id="KW-1133">Transmembrane helix</keyword>
<name>A0A167AP38_9GAMM</name>
<evidence type="ECO:0000256" key="1">
    <source>
        <dbReference type="SAM" id="Phobius"/>
    </source>
</evidence>
<feature type="transmembrane region" description="Helical" evidence="1">
    <location>
        <begin position="107"/>
        <end position="129"/>
    </location>
</feature>
<keyword evidence="1" id="KW-0472">Membrane</keyword>
<proteinExistence type="predicted"/>
<dbReference type="AlphaFoldDB" id="A0A167AP38"/>
<dbReference type="GO" id="GO:0016020">
    <property type="term" value="C:membrane"/>
    <property type="evidence" value="ECO:0007669"/>
    <property type="project" value="GOC"/>
</dbReference>
<feature type="transmembrane region" description="Helical" evidence="1">
    <location>
        <begin position="53"/>
        <end position="71"/>
    </location>
</feature>
<evidence type="ECO:0000313" key="3">
    <source>
        <dbReference type="Proteomes" id="UP000076503"/>
    </source>
</evidence>
<protein>
    <recommendedName>
        <fullName evidence="4">DUF962 domain-containing protein</fullName>
    </recommendedName>
</protein>
<evidence type="ECO:0008006" key="4">
    <source>
        <dbReference type="Google" id="ProtNLM"/>
    </source>
</evidence>
<dbReference type="GO" id="GO:0046521">
    <property type="term" value="P:sphingoid catabolic process"/>
    <property type="evidence" value="ECO:0007669"/>
    <property type="project" value="TreeGrafter"/>
</dbReference>
<comment type="caution">
    <text evidence="2">The sequence shown here is derived from an EMBL/GenBank/DDBJ whole genome shotgun (WGS) entry which is preliminary data.</text>
</comment>
<feature type="transmembrane region" description="Helical" evidence="1">
    <location>
        <begin position="78"/>
        <end position="95"/>
    </location>
</feature>
<feature type="transmembrane region" description="Helical" evidence="1">
    <location>
        <begin position="29"/>
        <end position="47"/>
    </location>
</feature>